<dbReference type="EMBL" id="JAYMYJ010000029">
    <property type="protein sequence ID" value="MEB4590064.1"/>
    <property type="molecule type" value="Genomic_DNA"/>
</dbReference>
<name>A0ABU6CTD3_9GAMM</name>
<evidence type="ECO:0000256" key="1">
    <source>
        <dbReference type="SAM" id="Coils"/>
    </source>
</evidence>
<keyword evidence="3" id="KW-1185">Reference proteome</keyword>
<dbReference type="Proteomes" id="UP001308005">
    <property type="component" value="Unassembled WGS sequence"/>
</dbReference>
<gene>
    <name evidence="2" type="ORF">VSS37_03645</name>
</gene>
<reference evidence="2 3" key="2">
    <citation type="submission" date="2024-01" db="EMBL/GenBank/DDBJ databases">
        <authorList>
            <person name="Xie X."/>
        </authorList>
    </citation>
    <scope>NUCLEOTIDE SEQUENCE [LARGE SCALE GENOMIC DNA]</scope>
    <source>
        <strain evidence="2">SCUT-1</strain>
    </source>
</reference>
<reference evidence="3" key="1">
    <citation type="submission" date="2023-07" db="EMBL/GenBank/DDBJ databases">
        <title>The carbon used by Thiothrix.</title>
        <authorList>
            <person name="Chen L."/>
        </authorList>
    </citation>
    <scope>NUCLEOTIDE SEQUENCE [LARGE SCALE GENOMIC DNA]</scope>
</reference>
<sequence length="250" mass="27479">MLGLPLAYEMALVAALACLVSWLTGRALCKSKEHEERAAKQSLQTAKDHLDALLAQKDGELQQWAERLRTEQQATAGLQHQYDAAVAELGRLQPEHQASLAEIQALGSYRTRFETLQQVHEGQAQQFVHLQEALQQGQRDMQQAMASAGQRQASLQAEIQALLADKQADSARIQALQNALAAQEQQQQALARDAQGQDGLIAQLRQQNAALQAANSQQQATIEALNAKLEGYLQSVNANNQRISSLLERM</sequence>
<accession>A0ABU6CTD3</accession>
<keyword evidence="1" id="KW-0175">Coiled coil</keyword>
<proteinExistence type="predicted"/>
<evidence type="ECO:0000313" key="2">
    <source>
        <dbReference type="EMBL" id="MEB4590064.1"/>
    </source>
</evidence>
<organism evidence="2 3">
    <name type="scientific">Candidatus Thiothrix phosphatis</name>
    <dbReference type="NCBI Taxonomy" id="3112415"/>
    <lineage>
        <taxon>Bacteria</taxon>
        <taxon>Pseudomonadati</taxon>
        <taxon>Pseudomonadota</taxon>
        <taxon>Gammaproteobacteria</taxon>
        <taxon>Thiotrichales</taxon>
        <taxon>Thiotrichaceae</taxon>
        <taxon>Thiothrix</taxon>
    </lineage>
</organism>
<protein>
    <recommendedName>
        <fullName evidence="4">DNA recombination protein RmuC</fullName>
    </recommendedName>
</protein>
<comment type="caution">
    <text evidence="2">The sequence shown here is derived from an EMBL/GenBank/DDBJ whole genome shotgun (WGS) entry which is preliminary data.</text>
</comment>
<dbReference type="RefSeq" id="WP_324693296.1">
    <property type="nucleotide sequence ID" value="NZ_JAYMYJ010000029.1"/>
</dbReference>
<feature type="coiled-coil region" evidence="1">
    <location>
        <begin position="166"/>
        <end position="228"/>
    </location>
</feature>
<evidence type="ECO:0008006" key="4">
    <source>
        <dbReference type="Google" id="ProtNLM"/>
    </source>
</evidence>
<evidence type="ECO:0000313" key="3">
    <source>
        <dbReference type="Proteomes" id="UP001308005"/>
    </source>
</evidence>